<comment type="caution">
    <text evidence="2">The sequence shown here is derived from an EMBL/GenBank/DDBJ whole genome shotgun (WGS) entry which is preliminary data.</text>
</comment>
<proteinExistence type="predicted"/>
<protein>
    <submittedName>
        <fullName evidence="2">Uncharacterized protein</fullName>
    </submittedName>
</protein>
<reference evidence="2" key="1">
    <citation type="submission" date="2021-08" db="EMBL/GenBank/DDBJ databases">
        <title>Global Aspergillus fumigatus from environmental and clinical sources.</title>
        <authorList>
            <person name="Barber A."/>
            <person name="Sae-Ong T."/>
        </authorList>
    </citation>
    <scope>NUCLEOTIDE SEQUENCE</scope>
    <source>
        <strain evidence="2">NRZ-2016-071</strain>
    </source>
</reference>
<feature type="region of interest" description="Disordered" evidence="1">
    <location>
        <begin position="157"/>
        <end position="179"/>
    </location>
</feature>
<organism evidence="2 3">
    <name type="scientific">Aspergillus fumigatus</name>
    <name type="common">Neosartorya fumigata</name>
    <dbReference type="NCBI Taxonomy" id="746128"/>
    <lineage>
        <taxon>Eukaryota</taxon>
        <taxon>Fungi</taxon>
        <taxon>Dikarya</taxon>
        <taxon>Ascomycota</taxon>
        <taxon>Pezizomycotina</taxon>
        <taxon>Eurotiomycetes</taxon>
        <taxon>Eurotiomycetidae</taxon>
        <taxon>Eurotiales</taxon>
        <taxon>Aspergillaceae</taxon>
        <taxon>Aspergillus</taxon>
        <taxon>Aspergillus subgen. Fumigati</taxon>
    </lineage>
</organism>
<dbReference type="Proteomes" id="UP000813423">
    <property type="component" value="Unassembled WGS sequence"/>
</dbReference>
<accession>A0A9P8NIW4</accession>
<evidence type="ECO:0000313" key="2">
    <source>
        <dbReference type="EMBL" id="KAH1902857.1"/>
    </source>
</evidence>
<dbReference type="AlphaFoldDB" id="A0A9P8NIW4"/>
<evidence type="ECO:0000313" key="3">
    <source>
        <dbReference type="Proteomes" id="UP000813423"/>
    </source>
</evidence>
<sequence>MILPAYATQFILPSQRQISPPPPRLSPDGANAIVPSPRAQHISHTYTPETANEADLSKNLLLKGMIDSDRVRTLVFCTVVYDDSGSGDFERAYQETWRNDNGGIIATAAVAATMTARAAAAWAGTGAATVTATTATAAASAPTRTWHGDSKGPRAIFDDSHAGPRSVVNVEEAHVDSVS</sequence>
<evidence type="ECO:0000256" key="1">
    <source>
        <dbReference type="SAM" id="MobiDB-lite"/>
    </source>
</evidence>
<dbReference type="EMBL" id="JAIBSC010000056">
    <property type="protein sequence ID" value="KAH1902857.1"/>
    <property type="molecule type" value="Genomic_DNA"/>
</dbReference>
<name>A0A9P8NIW4_ASPFM</name>
<gene>
    <name evidence="2" type="ORF">KXV57_007192</name>
</gene>